<evidence type="ECO:0000313" key="1">
    <source>
        <dbReference type="EMBL" id="PAD21160.1"/>
    </source>
</evidence>
<dbReference type="RefSeq" id="WP_095230736.1">
    <property type="nucleotide sequence ID" value="NZ_NPBM01000048.1"/>
</dbReference>
<reference evidence="1 2" key="1">
    <citation type="submission" date="2017-07" db="EMBL/GenBank/DDBJ databases">
        <title>Isolation and whole genome analysis of endospore-forming bacteria from heroin.</title>
        <authorList>
            <person name="Kalinowski J."/>
            <person name="Ahrens B."/>
            <person name="Al-Dilaimi A."/>
            <person name="Winkler A."/>
            <person name="Wibberg D."/>
            <person name="Schleenbecker U."/>
            <person name="Ruckert C."/>
            <person name="Wolfel R."/>
            <person name="Grass G."/>
        </authorList>
    </citation>
    <scope>NUCLEOTIDE SEQUENCE [LARGE SCALE GENOMIC DNA]</scope>
    <source>
        <strain evidence="1 2">7528</strain>
    </source>
</reference>
<evidence type="ECO:0000313" key="2">
    <source>
        <dbReference type="Proteomes" id="UP000216013"/>
    </source>
</evidence>
<organism evidence="1 2">
    <name type="scientific">Terribacillus saccharophilus</name>
    <dbReference type="NCBI Taxonomy" id="361277"/>
    <lineage>
        <taxon>Bacteria</taxon>
        <taxon>Bacillati</taxon>
        <taxon>Bacillota</taxon>
        <taxon>Bacilli</taxon>
        <taxon>Bacillales</taxon>
        <taxon>Bacillaceae</taxon>
        <taxon>Terribacillus</taxon>
    </lineage>
</organism>
<accession>A0A268AAL2</accession>
<proteinExistence type="predicted"/>
<gene>
    <name evidence="1" type="ORF">CHH64_09490</name>
</gene>
<name>A0A268AAL2_9BACI</name>
<protein>
    <submittedName>
        <fullName evidence="1">Uncharacterized protein</fullName>
    </submittedName>
</protein>
<dbReference type="Proteomes" id="UP000216013">
    <property type="component" value="Unassembled WGS sequence"/>
</dbReference>
<dbReference type="EMBL" id="NPBV01000017">
    <property type="protein sequence ID" value="PAD21160.1"/>
    <property type="molecule type" value="Genomic_DNA"/>
</dbReference>
<sequence>MKPYRQNRSRAYYWHHRRRVIQRKTKIAEHNGWHVRHTGYFAKGKVHCSCWMCTQKTNRDGLPHSQVIQWDRMNRQLGNYLNDQEI</sequence>
<comment type="caution">
    <text evidence="1">The sequence shown here is derived from an EMBL/GenBank/DDBJ whole genome shotgun (WGS) entry which is preliminary data.</text>
</comment>
<dbReference type="AlphaFoldDB" id="A0A268AAL2"/>